<evidence type="ECO:0000313" key="3">
    <source>
        <dbReference type="Proteomes" id="UP000178256"/>
    </source>
</evidence>
<keyword evidence="1" id="KW-0812">Transmembrane</keyword>
<dbReference type="STRING" id="1802697.A2925_01010"/>
<reference evidence="2 3" key="1">
    <citation type="journal article" date="2016" name="Nat. Commun.">
        <title>Thousands of microbial genomes shed light on interconnected biogeochemical processes in an aquifer system.</title>
        <authorList>
            <person name="Anantharaman K."/>
            <person name="Brown C.T."/>
            <person name="Hug L.A."/>
            <person name="Sharon I."/>
            <person name="Castelle C.J."/>
            <person name="Probst A.J."/>
            <person name="Thomas B.C."/>
            <person name="Singh A."/>
            <person name="Wilkins M.J."/>
            <person name="Karaoz U."/>
            <person name="Brodie E.L."/>
            <person name="Williams K.H."/>
            <person name="Hubbard S.S."/>
            <person name="Banfield J.F."/>
        </authorList>
    </citation>
    <scope>NUCLEOTIDE SEQUENCE [LARGE SCALE GENOMIC DNA]</scope>
</reference>
<keyword evidence="1" id="KW-0472">Membrane</keyword>
<organism evidence="2 3">
    <name type="scientific">Candidatus Yanofskybacteria bacterium RIFCSPLOWO2_01_FULL_44_22</name>
    <dbReference type="NCBI Taxonomy" id="1802697"/>
    <lineage>
        <taxon>Bacteria</taxon>
        <taxon>Candidatus Yanofskyibacteriota</taxon>
    </lineage>
</organism>
<feature type="transmembrane region" description="Helical" evidence="1">
    <location>
        <begin position="88"/>
        <end position="106"/>
    </location>
</feature>
<keyword evidence="1" id="KW-1133">Transmembrane helix</keyword>
<evidence type="ECO:0000256" key="1">
    <source>
        <dbReference type="SAM" id="Phobius"/>
    </source>
</evidence>
<gene>
    <name evidence="2" type="ORF">A2925_01010</name>
</gene>
<dbReference type="AlphaFoldDB" id="A0A1F8GL63"/>
<dbReference type="EMBL" id="MGKL01000013">
    <property type="protein sequence ID" value="OGN25750.1"/>
    <property type="molecule type" value="Genomic_DNA"/>
</dbReference>
<proteinExistence type="predicted"/>
<comment type="caution">
    <text evidence="2">The sequence shown here is derived from an EMBL/GenBank/DDBJ whole genome shotgun (WGS) entry which is preliminary data.</text>
</comment>
<feature type="transmembrane region" description="Helical" evidence="1">
    <location>
        <begin position="33"/>
        <end position="52"/>
    </location>
</feature>
<protein>
    <submittedName>
        <fullName evidence="2">Uncharacterized protein</fullName>
    </submittedName>
</protein>
<feature type="transmembrane region" description="Helical" evidence="1">
    <location>
        <begin position="7"/>
        <end position="27"/>
    </location>
</feature>
<dbReference type="Proteomes" id="UP000178256">
    <property type="component" value="Unassembled WGS sequence"/>
</dbReference>
<evidence type="ECO:0000313" key="2">
    <source>
        <dbReference type="EMBL" id="OGN25750.1"/>
    </source>
</evidence>
<name>A0A1F8GL63_9BACT</name>
<accession>A0A1F8GL63</accession>
<feature type="transmembrane region" description="Helical" evidence="1">
    <location>
        <begin position="64"/>
        <end position="82"/>
    </location>
</feature>
<sequence>MKINICPICVLVGGTWLTLSFLVAWSYLDPGRFIIPIAILMGGSVVGIAYQGVQKIEWANKHPLTWKLMTIITGMPVSYALVFNLSKSVVILEFILLLLTAYFFFVEWQKKPRGSGESQKIRDIEKKMKQCC</sequence>